<reference evidence="2 3" key="1">
    <citation type="submission" date="2018-02" db="EMBL/GenBank/DDBJ databases">
        <title>Genomic Encyclopedia of Archaeal and Bacterial Type Strains, Phase II (KMG-II): from individual species to whole genera.</title>
        <authorList>
            <person name="Goeker M."/>
        </authorList>
    </citation>
    <scope>NUCLEOTIDE SEQUENCE [LARGE SCALE GENOMIC DNA]</scope>
    <source>
        <strain evidence="2 3">DSM 22857</strain>
    </source>
</reference>
<evidence type="ECO:0008006" key="4">
    <source>
        <dbReference type="Google" id="ProtNLM"/>
    </source>
</evidence>
<comment type="caution">
    <text evidence="2">The sequence shown here is derived from an EMBL/GenBank/DDBJ whole genome shotgun (WGS) entry which is preliminary data.</text>
</comment>
<dbReference type="Proteomes" id="UP000239485">
    <property type="component" value="Unassembled WGS sequence"/>
</dbReference>
<accession>A0A2S6IWB8</accession>
<name>A0A2S6IWB8_9ACTN</name>
<dbReference type="EMBL" id="PTJD01000001">
    <property type="protein sequence ID" value="PPK98654.1"/>
    <property type="molecule type" value="Genomic_DNA"/>
</dbReference>
<sequence length="110" mass="11748">MSVPWGGYHYLFGPVVALAVVAVLALLLRWGFSSGSSLVQRRPSRGREGEYGLLEVVAAPPGPAEAEVLRGRLEDAGIRATLVPTTDGPRLMVFPEDAPRARQLLRGPTG</sequence>
<keyword evidence="3" id="KW-1185">Reference proteome</keyword>
<feature type="transmembrane region" description="Helical" evidence="1">
    <location>
        <begin position="12"/>
        <end position="32"/>
    </location>
</feature>
<gene>
    <name evidence="2" type="ORF">CLV92_101353</name>
</gene>
<keyword evidence="1" id="KW-0812">Transmembrane</keyword>
<keyword evidence="1" id="KW-0472">Membrane</keyword>
<dbReference type="AlphaFoldDB" id="A0A2S6IWB8"/>
<evidence type="ECO:0000256" key="1">
    <source>
        <dbReference type="SAM" id="Phobius"/>
    </source>
</evidence>
<protein>
    <recommendedName>
        <fullName evidence="4">DUF2007 domain-containing protein</fullName>
    </recommendedName>
</protein>
<evidence type="ECO:0000313" key="2">
    <source>
        <dbReference type="EMBL" id="PPK98654.1"/>
    </source>
</evidence>
<organism evidence="2 3">
    <name type="scientific">Kineococcus xinjiangensis</name>
    <dbReference type="NCBI Taxonomy" id="512762"/>
    <lineage>
        <taxon>Bacteria</taxon>
        <taxon>Bacillati</taxon>
        <taxon>Actinomycetota</taxon>
        <taxon>Actinomycetes</taxon>
        <taxon>Kineosporiales</taxon>
        <taxon>Kineosporiaceae</taxon>
        <taxon>Kineococcus</taxon>
    </lineage>
</organism>
<proteinExistence type="predicted"/>
<keyword evidence="1" id="KW-1133">Transmembrane helix</keyword>
<evidence type="ECO:0000313" key="3">
    <source>
        <dbReference type="Proteomes" id="UP000239485"/>
    </source>
</evidence>